<dbReference type="PANTHER" id="PTHR21064:SF6">
    <property type="entry name" value="AMINOGLYCOSIDE PHOSPHOTRANSFERASE DOMAIN-CONTAINING PROTEIN"/>
    <property type="match status" value="1"/>
</dbReference>
<name>A0A8J4Q2H5_9MYCE</name>
<dbReference type="Pfam" id="PF01636">
    <property type="entry name" value="APH"/>
    <property type="match status" value="1"/>
</dbReference>
<dbReference type="OrthoDB" id="9976641at2759"/>
<evidence type="ECO:0000259" key="2">
    <source>
        <dbReference type="Pfam" id="PF01636"/>
    </source>
</evidence>
<comment type="similarity">
    <text evidence="1">Belongs to the pseudomonas-type ThrB family.</text>
</comment>
<evidence type="ECO:0000313" key="3">
    <source>
        <dbReference type="EMBL" id="KAF2077530.1"/>
    </source>
</evidence>
<dbReference type="Gene3D" id="3.90.1200.10">
    <property type="match status" value="1"/>
</dbReference>
<dbReference type="InterPro" id="IPR050249">
    <property type="entry name" value="Pseudomonas-type_ThrB"/>
</dbReference>
<dbReference type="AlphaFoldDB" id="A0A8J4Q2H5"/>
<protein>
    <recommendedName>
        <fullName evidence="2">Aminoglycoside phosphotransferase domain-containing protein</fullName>
    </recommendedName>
</protein>
<accession>A0A8J4Q2H5</accession>
<feature type="domain" description="Aminoglycoside phosphotransferase" evidence="2">
    <location>
        <begin position="35"/>
        <end position="224"/>
    </location>
</feature>
<evidence type="ECO:0000256" key="1">
    <source>
        <dbReference type="ARBA" id="ARBA00038240"/>
    </source>
</evidence>
<dbReference type="InterPro" id="IPR002575">
    <property type="entry name" value="Aminoglycoside_PTrfase"/>
</dbReference>
<dbReference type="EMBL" id="AJWJ01000026">
    <property type="protein sequence ID" value="KAF2077530.1"/>
    <property type="molecule type" value="Genomic_DNA"/>
</dbReference>
<evidence type="ECO:0000313" key="4">
    <source>
        <dbReference type="Proteomes" id="UP000695562"/>
    </source>
</evidence>
<comment type="caution">
    <text evidence="3">The sequence shown here is derived from an EMBL/GenBank/DDBJ whole genome shotgun (WGS) entry which is preliminary data.</text>
</comment>
<gene>
    <name evidence="3" type="ORF">CYY_001148</name>
</gene>
<organism evidence="3 4">
    <name type="scientific">Polysphondylium violaceum</name>
    <dbReference type="NCBI Taxonomy" id="133409"/>
    <lineage>
        <taxon>Eukaryota</taxon>
        <taxon>Amoebozoa</taxon>
        <taxon>Evosea</taxon>
        <taxon>Eumycetozoa</taxon>
        <taxon>Dictyostelia</taxon>
        <taxon>Dictyosteliales</taxon>
        <taxon>Dictyosteliaceae</taxon>
        <taxon>Polysphondylium</taxon>
    </lineage>
</organism>
<dbReference type="InterPro" id="IPR011009">
    <property type="entry name" value="Kinase-like_dom_sf"/>
</dbReference>
<dbReference type="SUPFAM" id="SSF56112">
    <property type="entry name" value="Protein kinase-like (PK-like)"/>
    <property type="match status" value="1"/>
</dbReference>
<dbReference type="Proteomes" id="UP000695562">
    <property type="component" value="Unassembled WGS sequence"/>
</dbReference>
<dbReference type="PANTHER" id="PTHR21064">
    <property type="entry name" value="AMINOGLYCOSIDE PHOSPHOTRANSFERASE DOMAIN-CONTAINING PROTEIN-RELATED"/>
    <property type="match status" value="1"/>
</dbReference>
<sequence length="314" mass="36096">MPLLETISVDIDTIRPLVAQHWGAEVGEALKLSQNHTYMAKDENGEKVILRITPDPQKIRRDSTDLEVRFLDYLNNKKLPVCVPIKSRITNEGMVVINDNILCLFKYATGVCYNEWRWLAKNVVVGLGKWFGLFHQYSQEFSKEHPELAAKARHYRTLHDNILAQVVVDSRDEALVGDAQHFGIIHGDVNPSNYFWDASLGMPCMYDWDQMQSAWYLYDLSASIWGVYVLEKRGDEGTPVPGANVENYTNWLLEGYESVLNTTVDRDALNRMVAIRRELYLRFCTRALTEIQDKTSPMAQFCQSMVDFFSDPNN</sequence>
<keyword evidence="4" id="KW-1185">Reference proteome</keyword>
<dbReference type="GO" id="GO:0019202">
    <property type="term" value="F:amino acid kinase activity"/>
    <property type="evidence" value="ECO:0007669"/>
    <property type="project" value="TreeGrafter"/>
</dbReference>
<reference evidence="3" key="1">
    <citation type="submission" date="2020-01" db="EMBL/GenBank/DDBJ databases">
        <title>Development of genomics and gene disruption for Polysphondylium violaceum indicates a role for the polyketide synthase stlB in stalk morphogenesis.</title>
        <authorList>
            <person name="Narita B."/>
            <person name="Kawabe Y."/>
            <person name="Kin K."/>
            <person name="Saito T."/>
            <person name="Gibbs R."/>
            <person name="Kuspa A."/>
            <person name="Muzny D."/>
            <person name="Queller D."/>
            <person name="Richards S."/>
            <person name="Strassman J."/>
            <person name="Sucgang R."/>
            <person name="Worley K."/>
            <person name="Schaap P."/>
        </authorList>
    </citation>
    <scope>NUCLEOTIDE SEQUENCE</scope>
    <source>
        <strain evidence="3">QSvi11</strain>
    </source>
</reference>
<proteinExistence type="inferred from homology"/>